<proteinExistence type="predicted"/>
<dbReference type="EMBL" id="WVIC01000006">
    <property type="protein sequence ID" value="NCJ05768.1"/>
    <property type="molecule type" value="Genomic_DNA"/>
</dbReference>
<gene>
    <name evidence="3" type="ORF">GS597_04420</name>
</gene>
<keyword evidence="1" id="KW-0812">Transmembrane</keyword>
<dbReference type="InterPro" id="IPR022742">
    <property type="entry name" value="Hydrolase_4"/>
</dbReference>
<dbReference type="Proteomes" id="UP000607397">
    <property type="component" value="Unassembled WGS sequence"/>
</dbReference>
<protein>
    <submittedName>
        <fullName evidence="3">Alpha/beta fold hydrolase</fullName>
    </submittedName>
</protein>
<keyword evidence="1" id="KW-1133">Transmembrane helix</keyword>
<dbReference type="Pfam" id="PF12146">
    <property type="entry name" value="Hydrolase_4"/>
    <property type="match status" value="1"/>
</dbReference>
<accession>A0A8K1ZXM4</accession>
<keyword evidence="4" id="KW-1185">Reference proteome</keyword>
<sequence length="295" mass="33414">MVSKQRLLQGWMWIRPFLLAYGASCLFLYFWQARMIFFPTANLVTTPAAHELPYKDIWLTVPPEADTRIHGWWIPAQPETEATLLYLHGNGGNISANLGQAYRFQQMGLSVFLFDYRGYGLSNGGFPSEAKVCEDAQRAWDYLTQERQIPPEHIVVYGHSLGGAVAVDLLEHRSQAAGLIVESSFTSIADVARRQIWPRIFPVNWLLHQRFDSLRKVPHLQVPTLYLHGTADLTIPVDMSQSLYAATPEPRNLHLVEGGNHNNLTEVGGRSYEHTLRNFVRQVLDASASETLSER</sequence>
<evidence type="ECO:0000256" key="1">
    <source>
        <dbReference type="SAM" id="Phobius"/>
    </source>
</evidence>
<evidence type="ECO:0000313" key="4">
    <source>
        <dbReference type="Proteomes" id="UP000607397"/>
    </source>
</evidence>
<dbReference type="InterPro" id="IPR029058">
    <property type="entry name" value="AB_hydrolase_fold"/>
</dbReference>
<reference evidence="3" key="1">
    <citation type="submission" date="2019-12" db="EMBL/GenBank/DDBJ databases">
        <title>High-Quality draft genome sequences of three cyanobacteria isolated from the limestone walls of the Old Cathedral of Coimbra.</title>
        <authorList>
            <person name="Tiago I."/>
            <person name="Soares F."/>
            <person name="Portugal A."/>
        </authorList>
    </citation>
    <scope>NUCLEOTIDE SEQUENCE [LARGE SCALE GENOMIC DNA]</scope>
    <source>
        <strain evidence="3">C</strain>
    </source>
</reference>
<dbReference type="SUPFAM" id="SSF53474">
    <property type="entry name" value="alpha/beta-Hydrolases"/>
    <property type="match status" value="1"/>
</dbReference>
<dbReference type="AlphaFoldDB" id="A0A8K1ZXM4"/>
<dbReference type="RefSeq" id="WP_161824246.1">
    <property type="nucleotide sequence ID" value="NZ_WVIC01000006.1"/>
</dbReference>
<evidence type="ECO:0000259" key="2">
    <source>
        <dbReference type="Pfam" id="PF12146"/>
    </source>
</evidence>
<evidence type="ECO:0000313" key="3">
    <source>
        <dbReference type="EMBL" id="NCJ05768.1"/>
    </source>
</evidence>
<dbReference type="GO" id="GO:0016787">
    <property type="term" value="F:hydrolase activity"/>
    <property type="evidence" value="ECO:0007669"/>
    <property type="project" value="UniProtKB-KW"/>
</dbReference>
<keyword evidence="3" id="KW-0378">Hydrolase</keyword>
<name>A0A8K1ZXM4_9CYAN</name>
<dbReference type="PANTHER" id="PTHR12277:SF81">
    <property type="entry name" value="PROTEIN ABHD13"/>
    <property type="match status" value="1"/>
</dbReference>
<dbReference type="Gene3D" id="3.40.50.1820">
    <property type="entry name" value="alpha/beta hydrolase"/>
    <property type="match status" value="1"/>
</dbReference>
<feature type="transmembrane region" description="Helical" evidence="1">
    <location>
        <begin position="12"/>
        <end position="31"/>
    </location>
</feature>
<feature type="domain" description="Serine aminopeptidase S33" evidence="2">
    <location>
        <begin position="79"/>
        <end position="191"/>
    </location>
</feature>
<comment type="caution">
    <text evidence="3">The sequence shown here is derived from an EMBL/GenBank/DDBJ whole genome shotgun (WGS) entry which is preliminary data.</text>
</comment>
<dbReference type="PANTHER" id="PTHR12277">
    <property type="entry name" value="ALPHA/BETA HYDROLASE DOMAIN-CONTAINING PROTEIN"/>
    <property type="match status" value="1"/>
</dbReference>
<organism evidence="3 4">
    <name type="scientific">Petrachloros mirabilis ULC683</name>
    <dbReference type="NCBI Taxonomy" id="2781853"/>
    <lineage>
        <taxon>Bacteria</taxon>
        <taxon>Bacillati</taxon>
        <taxon>Cyanobacteriota</taxon>
        <taxon>Cyanophyceae</taxon>
        <taxon>Synechococcales</taxon>
        <taxon>Petrachlorosaceae</taxon>
        <taxon>Petrachloros</taxon>
        <taxon>Petrachloros mirabilis</taxon>
    </lineage>
</organism>
<keyword evidence="1" id="KW-0472">Membrane</keyword>